<evidence type="ECO:0000313" key="3">
    <source>
        <dbReference type="EMBL" id="KLO12725.1"/>
    </source>
</evidence>
<evidence type="ECO:0000313" key="4">
    <source>
        <dbReference type="Proteomes" id="UP000053477"/>
    </source>
</evidence>
<dbReference type="Pfam" id="PF20151">
    <property type="entry name" value="DUF6533"/>
    <property type="match status" value="1"/>
</dbReference>
<keyword evidence="1" id="KW-0472">Membrane</keyword>
<protein>
    <recommendedName>
        <fullName evidence="2">DUF6533 domain-containing protein</fullName>
    </recommendedName>
</protein>
<evidence type="ECO:0000256" key="1">
    <source>
        <dbReference type="SAM" id="Phobius"/>
    </source>
</evidence>
<dbReference type="InterPro" id="IPR045340">
    <property type="entry name" value="DUF6533"/>
</dbReference>
<organism evidence="3 4">
    <name type="scientific">Schizopora paradoxa</name>
    <dbReference type="NCBI Taxonomy" id="27342"/>
    <lineage>
        <taxon>Eukaryota</taxon>
        <taxon>Fungi</taxon>
        <taxon>Dikarya</taxon>
        <taxon>Basidiomycota</taxon>
        <taxon>Agaricomycotina</taxon>
        <taxon>Agaricomycetes</taxon>
        <taxon>Hymenochaetales</taxon>
        <taxon>Schizoporaceae</taxon>
        <taxon>Schizopora</taxon>
    </lineage>
</organism>
<dbReference type="Proteomes" id="UP000053477">
    <property type="component" value="Unassembled WGS sequence"/>
</dbReference>
<feature type="transmembrane region" description="Helical" evidence="1">
    <location>
        <begin position="490"/>
        <end position="509"/>
    </location>
</feature>
<feature type="transmembrane region" description="Helical" evidence="1">
    <location>
        <begin position="118"/>
        <end position="137"/>
    </location>
</feature>
<keyword evidence="1" id="KW-0812">Transmembrane</keyword>
<accession>A0A0H2RL87</accession>
<dbReference type="EMBL" id="KQ085972">
    <property type="protein sequence ID" value="KLO12725.1"/>
    <property type="molecule type" value="Genomic_DNA"/>
</dbReference>
<dbReference type="AlphaFoldDB" id="A0A0H2RL87"/>
<feature type="transmembrane region" description="Helical" evidence="1">
    <location>
        <begin position="848"/>
        <end position="869"/>
    </location>
</feature>
<sequence length="1053" mass="119494">MSSALVSGVSELVKQGRVVKNMHSRFHMVFKRMACQSLISLDSLFVAGRHVTCGCLVPLNFDPTDLFKANLDPHSCEILNRTSTYFVVAGIIIAESLFESFTRMPNTEWSFTIESCLILAYLVAVELALTIAGVINVRASLNGLQYDVSLVPSLIPCFPSAQEFRVYIDFASVLFMDVMVSLANLILFATMLNTSYYFILLEPQRVLHSTLSARLIRNVKKEASGDPKLHFSSVSKGLGSLEFRADTTSTGSLEFADTDSFELHDLIVINHSEMSDEAPAYEAVYTNSTLHGNVREEYLVMSPLGAIRRQENRYKVPNYLSLELSRRSKLPYYRILKMWLKNAGQVKHVWLHKGNLGNALYFATRYTILADMVLLSIFFFDSGLEPKTCEKLAMAFTSILVIRTWAAWHQSRMVLNYLLLIFIARHSGINCLRVTQHRFIVRRISLYEISHLIEDVIYLILLTPLDPSSPLPDIIPCFVDKTTIKVFIDYAILLFMDLNVLALTVWSAFEQLKGSGSRLIRTFYQDAFRYLLCLSAFSFTNLLLSAFISNTLWYFTILEAERVAHSVLSARLIRNVRKAVECDAHFKNSPGPGRRCTGFGPSSITSTGCILEKIRFIMMYLGLSMAREHSKSNTEYGVTPRDEKATSMLDERQVVRQATIVKNVHVVTYTLLIYDIFENFEDEVAQVTYVWLHRGFIGNALYFATRYLSLVDMTVMSTYFFKPNLSPNACKKLNVTFAYFVVFGIIIAEIILIIRTWAVWHKSNAIYYGTFSWYLWCSSLEGSQMSRYRSMDITVRMSNQQSPLPNFIPCYAVAAGFRVYVDYATVLFMDLMRGSRSRLTRTFYRDGFIYLFCLCVSSLGNLVLSALSLDVRCLVATLYYFLLLEPERVIHSVLSAHLIRNVRKAAAASPDFSTSSAVTTSRLGGIEFAVNSQAVTAQDSTMIRSEFSYHVANDLRASAKRWVPWRLAPKLGNQITDAFSQILVVHCHINWSTEGECVENRRNLLRPYRSPPIYDLDRRRVTRFATHKDAGVSSLSLPSRDSRLVDTVPSGPE</sequence>
<gene>
    <name evidence="3" type="ORF">SCHPADRAFT_890596</name>
</gene>
<name>A0A0H2RL87_9AGAM</name>
<feature type="transmembrane region" description="Helical" evidence="1">
    <location>
        <begin position="806"/>
        <end position="828"/>
    </location>
</feature>
<keyword evidence="4" id="KW-1185">Reference proteome</keyword>
<feature type="transmembrane region" description="Helical" evidence="1">
    <location>
        <begin position="530"/>
        <end position="555"/>
    </location>
</feature>
<reference evidence="3 4" key="1">
    <citation type="submission" date="2015-04" db="EMBL/GenBank/DDBJ databases">
        <title>Complete genome sequence of Schizopora paradoxa KUC8140, a cosmopolitan wood degrader in East Asia.</title>
        <authorList>
            <consortium name="DOE Joint Genome Institute"/>
            <person name="Min B."/>
            <person name="Park H."/>
            <person name="Jang Y."/>
            <person name="Kim J.-J."/>
            <person name="Kim K.H."/>
            <person name="Pangilinan J."/>
            <person name="Lipzen A."/>
            <person name="Riley R."/>
            <person name="Grigoriev I.V."/>
            <person name="Spatafora J.W."/>
            <person name="Choi I.-G."/>
        </authorList>
    </citation>
    <scope>NUCLEOTIDE SEQUENCE [LARGE SCALE GENOMIC DNA]</scope>
    <source>
        <strain evidence="3 4">KUC8140</strain>
    </source>
</reference>
<keyword evidence="1" id="KW-1133">Transmembrane helix</keyword>
<feature type="transmembrane region" description="Helical" evidence="1">
    <location>
        <begin position="737"/>
        <end position="758"/>
    </location>
</feature>
<proteinExistence type="predicted"/>
<evidence type="ECO:0000259" key="2">
    <source>
        <dbReference type="Pfam" id="PF20151"/>
    </source>
</evidence>
<feature type="domain" description="DUF6533" evidence="2">
    <location>
        <begin position="664"/>
        <end position="711"/>
    </location>
</feature>
<dbReference type="InParanoid" id="A0A0H2RL87"/>
<feature type="transmembrane region" description="Helical" evidence="1">
    <location>
        <begin position="174"/>
        <end position="199"/>
    </location>
</feature>
<dbReference type="OrthoDB" id="3350812at2759"/>